<dbReference type="InterPro" id="IPR052552">
    <property type="entry name" value="YeaO-like"/>
</dbReference>
<evidence type="ECO:0000313" key="2">
    <source>
        <dbReference type="Proteomes" id="UP000281498"/>
    </source>
</evidence>
<keyword evidence="2" id="KW-1185">Reference proteome</keyword>
<protein>
    <recommendedName>
        <fullName evidence="3">MarR family transcriptional regulator</fullName>
    </recommendedName>
</protein>
<dbReference type="Proteomes" id="UP000281498">
    <property type="component" value="Unassembled WGS sequence"/>
</dbReference>
<gene>
    <name evidence="1" type="ORF">CR203_08520</name>
</gene>
<comment type="caution">
    <text evidence="1">The sequence shown here is derived from an EMBL/GenBank/DDBJ whole genome shotgun (WGS) entry which is preliminary data.</text>
</comment>
<dbReference type="OrthoDB" id="9790745at2"/>
<sequence>MPVQTKRIYEEANKKDGVRVLVDRVWPRGVSKEDAKLDYWMKEIGPSSDLRKWLGHDPDKYNEFKKKYKQELEDGEQQEELKKLKELTKKHNKNITLVFAAKDEQNNQAKVIKEIVDRQ</sequence>
<dbReference type="RefSeq" id="WP_110935439.1">
    <property type="nucleotide sequence ID" value="NZ_KZ614146.1"/>
</dbReference>
<proteinExistence type="predicted"/>
<dbReference type="InterPro" id="IPR007438">
    <property type="entry name" value="DUF488"/>
</dbReference>
<evidence type="ECO:0008006" key="3">
    <source>
        <dbReference type="Google" id="ProtNLM"/>
    </source>
</evidence>
<organism evidence="1 2">
    <name type="scientific">Salipaludibacillus neizhouensis</name>
    <dbReference type="NCBI Taxonomy" id="885475"/>
    <lineage>
        <taxon>Bacteria</taxon>
        <taxon>Bacillati</taxon>
        <taxon>Bacillota</taxon>
        <taxon>Bacilli</taxon>
        <taxon>Bacillales</taxon>
        <taxon>Bacillaceae</taxon>
    </lineage>
</organism>
<reference evidence="1 2" key="1">
    <citation type="submission" date="2017-10" db="EMBL/GenBank/DDBJ databases">
        <title>Bacillus sp. nov., a halophilic bacterium isolated from a Keqin Lake.</title>
        <authorList>
            <person name="Wang H."/>
        </authorList>
    </citation>
    <scope>NUCLEOTIDE SEQUENCE [LARGE SCALE GENOMIC DNA]</scope>
    <source>
        <strain evidence="1 2">KCTC 13187</strain>
    </source>
</reference>
<dbReference type="EMBL" id="PDOE01000003">
    <property type="protein sequence ID" value="RKL67397.1"/>
    <property type="molecule type" value="Genomic_DNA"/>
</dbReference>
<dbReference type="AlphaFoldDB" id="A0A3A9K441"/>
<name>A0A3A9K441_9BACI</name>
<evidence type="ECO:0000313" key="1">
    <source>
        <dbReference type="EMBL" id="RKL67397.1"/>
    </source>
</evidence>
<accession>A0A3A9K441</accession>
<dbReference type="PANTHER" id="PTHR36849:SF1">
    <property type="entry name" value="CYTOPLASMIC PROTEIN"/>
    <property type="match status" value="1"/>
</dbReference>
<dbReference type="Pfam" id="PF04343">
    <property type="entry name" value="DUF488"/>
    <property type="match status" value="1"/>
</dbReference>
<dbReference type="PANTHER" id="PTHR36849">
    <property type="entry name" value="CYTOPLASMIC PROTEIN-RELATED"/>
    <property type="match status" value="1"/>
</dbReference>